<evidence type="ECO:0000256" key="1">
    <source>
        <dbReference type="SAM" id="SignalP"/>
    </source>
</evidence>
<feature type="signal peptide" evidence="1">
    <location>
        <begin position="1"/>
        <end position="20"/>
    </location>
</feature>
<keyword evidence="1" id="KW-0732">Signal</keyword>
<sequence length="326" mass="34858">MKVAFCSSLLSAFALQQAIATYGTPDKGHCSDIEKHGFDWSDLESGEFKDWKGFEFSGFVSNKFSTKDLFGKKFENMFEDKQAIEAKITKDVGGPSFSKEGGFAVKKFKMSADKEADFEITYTMPDGSKCKQVSHSKPEGAEIENTKCGGAVAVEFGMSASIDDDMSATIAIHNIDFDCDDYPTAPCEKCEGAPPAPPHAPMITPCPEPIAPPKPTYTTIYTTTCETISSCPSSVHSCPPDAYPTVITKTIPIIKTIYPTPQPPMPTYGHPGYNATVCPPATLSKSIHPSGTVGPYPPMFTGAGPVVKGSVVFVAAGLLLASFTQL</sequence>
<evidence type="ECO:0000313" key="3">
    <source>
        <dbReference type="Proteomes" id="UP000223968"/>
    </source>
</evidence>
<dbReference type="STRING" id="1447875.A0A2B7YB54"/>
<feature type="chain" id="PRO_5012405895" evidence="1">
    <location>
        <begin position="21"/>
        <end position="326"/>
    </location>
</feature>
<organism evidence="2 3">
    <name type="scientific">Helicocarpus griseus UAMH5409</name>
    <dbReference type="NCBI Taxonomy" id="1447875"/>
    <lineage>
        <taxon>Eukaryota</taxon>
        <taxon>Fungi</taxon>
        <taxon>Dikarya</taxon>
        <taxon>Ascomycota</taxon>
        <taxon>Pezizomycotina</taxon>
        <taxon>Eurotiomycetes</taxon>
        <taxon>Eurotiomycetidae</taxon>
        <taxon>Onygenales</taxon>
        <taxon>Ajellomycetaceae</taxon>
        <taxon>Helicocarpus</taxon>
    </lineage>
</organism>
<comment type="caution">
    <text evidence="2">The sequence shown here is derived from an EMBL/GenBank/DDBJ whole genome shotgun (WGS) entry which is preliminary data.</text>
</comment>
<gene>
    <name evidence="2" type="ORF">AJ79_00730</name>
</gene>
<keyword evidence="3" id="KW-1185">Reference proteome</keyword>
<protein>
    <submittedName>
        <fullName evidence="2">Uncharacterized protein</fullName>
    </submittedName>
</protein>
<proteinExistence type="predicted"/>
<dbReference type="OrthoDB" id="5431405at2759"/>
<dbReference type="Proteomes" id="UP000223968">
    <property type="component" value="Unassembled WGS sequence"/>
</dbReference>
<reference evidence="2 3" key="1">
    <citation type="submission" date="2017-10" db="EMBL/GenBank/DDBJ databases">
        <title>Comparative genomics in systemic dimorphic fungi from Ajellomycetaceae.</title>
        <authorList>
            <person name="Munoz J.F."/>
            <person name="Mcewen J.G."/>
            <person name="Clay O.K."/>
            <person name="Cuomo C.A."/>
        </authorList>
    </citation>
    <scope>NUCLEOTIDE SEQUENCE [LARGE SCALE GENOMIC DNA]</scope>
    <source>
        <strain evidence="2 3">UAMH5409</strain>
    </source>
</reference>
<dbReference type="AlphaFoldDB" id="A0A2B7YB54"/>
<evidence type="ECO:0000313" key="2">
    <source>
        <dbReference type="EMBL" id="PGH18102.1"/>
    </source>
</evidence>
<accession>A0A2B7YB54</accession>
<dbReference type="EMBL" id="PDNB01000006">
    <property type="protein sequence ID" value="PGH18102.1"/>
    <property type="molecule type" value="Genomic_DNA"/>
</dbReference>
<name>A0A2B7YB54_9EURO</name>